<comment type="similarity">
    <text evidence="1 2">Belongs to the small heat shock protein (HSP20) family.</text>
</comment>
<dbReference type="Gene3D" id="2.60.40.790">
    <property type="match status" value="1"/>
</dbReference>
<comment type="caution">
    <text evidence="4">The sequence shown here is derived from an EMBL/GenBank/DDBJ whole genome shotgun (WGS) entry which is preliminary data.</text>
</comment>
<name>A0AA88UBU9_9ASTE</name>
<keyword evidence="5" id="KW-1185">Reference proteome</keyword>
<dbReference type="InterPro" id="IPR044656">
    <property type="entry name" value="HSP14.7/HSP23.5/HSP23.6-like"/>
</dbReference>
<evidence type="ECO:0000256" key="1">
    <source>
        <dbReference type="PROSITE-ProRule" id="PRU00285"/>
    </source>
</evidence>
<proteinExistence type="inferred from homology"/>
<dbReference type="CDD" id="cd00298">
    <property type="entry name" value="ACD_sHsps_p23-like"/>
    <property type="match status" value="1"/>
</dbReference>
<reference evidence="4" key="1">
    <citation type="submission" date="2022-12" db="EMBL/GenBank/DDBJ databases">
        <title>Draft genome assemblies for two species of Escallonia (Escalloniales).</title>
        <authorList>
            <person name="Chanderbali A."/>
            <person name="Dervinis C."/>
            <person name="Anghel I."/>
            <person name="Soltis D."/>
            <person name="Soltis P."/>
            <person name="Zapata F."/>
        </authorList>
    </citation>
    <scope>NUCLEOTIDE SEQUENCE</scope>
    <source>
        <strain evidence="4">UCBG92.1500</strain>
        <tissue evidence="4">Leaf</tissue>
    </source>
</reference>
<dbReference type="AlphaFoldDB" id="A0AA88UBU9"/>
<gene>
    <name evidence="4" type="ORF">RJ640_002734</name>
</gene>
<dbReference type="SUPFAM" id="SSF49764">
    <property type="entry name" value="HSP20-like chaperones"/>
    <property type="match status" value="1"/>
</dbReference>
<dbReference type="PROSITE" id="PS01031">
    <property type="entry name" value="SHSP"/>
    <property type="match status" value="1"/>
</dbReference>
<dbReference type="EMBL" id="JAVXUO010002090">
    <property type="protein sequence ID" value="KAK2976306.1"/>
    <property type="molecule type" value="Genomic_DNA"/>
</dbReference>
<dbReference type="InterPro" id="IPR002068">
    <property type="entry name" value="A-crystallin/Hsp20_dom"/>
</dbReference>
<evidence type="ECO:0000313" key="4">
    <source>
        <dbReference type="EMBL" id="KAK2976306.1"/>
    </source>
</evidence>
<organism evidence="4 5">
    <name type="scientific">Escallonia rubra</name>
    <dbReference type="NCBI Taxonomy" id="112253"/>
    <lineage>
        <taxon>Eukaryota</taxon>
        <taxon>Viridiplantae</taxon>
        <taxon>Streptophyta</taxon>
        <taxon>Embryophyta</taxon>
        <taxon>Tracheophyta</taxon>
        <taxon>Spermatophyta</taxon>
        <taxon>Magnoliopsida</taxon>
        <taxon>eudicotyledons</taxon>
        <taxon>Gunneridae</taxon>
        <taxon>Pentapetalae</taxon>
        <taxon>asterids</taxon>
        <taxon>campanulids</taxon>
        <taxon>Escalloniales</taxon>
        <taxon>Escalloniaceae</taxon>
        <taxon>Escallonia</taxon>
    </lineage>
</organism>
<dbReference type="Pfam" id="PF00011">
    <property type="entry name" value="HSP20"/>
    <property type="match status" value="1"/>
</dbReference>
<dbReference type="InterPro" id="IPR008978">
    <property type="entry name" value="HSP20-like_chaperone"/>
</dbReference>
<protein>
    <recommendedName>
        <fullName evidence="3">SHSP domain-containing protein</fullName>
    </recommendedName>
</protein>
<accession>A0AA88UBU9</accession>
<dbReference type="PANTHER" id="PTHR46991:SF4">
    <property type="entry name" value="14.7 KDA HEAT SHOCK PROTEIN-LIKE"/>
    <property type="match status" value="1"/>
</dbReference>
<sequence>MACQTPISTATAIPGRNEGVHVGENVYQYAGSRKGFEANAVPEGLYVRIDMPGVENEEDFKVWMEGKELFFKGKAKKQSEHELSNRVYGGSFDLSSDSGDVTEVKTFLQNGVLRMVLFGCAIQPESITPINKCIPSSPTDNSDHYQSEVLISGDYLMINRTFTLIDPPEKYCGYYPYQLGGTIGTYEVKIIDQDNLFMRVDMPDVPNEAVSLKFCKDMVIFGGGGLKASEHDQDSRKYFGRFHLRCFCCKIVGVEHGMKAGLVAVFLLYAARCSASSDHNISYLDYNIPNVHSFTAIQLSIKLLFELSGDTSPVVPRIQVEVDHVWSASPAAATRNRAIPKSSTYMGTKVIVKKDIAWLEVAVNDESYTMTMKWESHPLGDPAFMVPQSGDNYQIDSSTKTTNPEEASQKTYKAICALSFRMSDECGLSADAEAQFIKLGQTAQLSWKFSFKIVSAQSNDSNVKTTCQPKQSSYFLGDYGVEAIVLKIEFPEEGKVPNVGRQRAYQSEGGNIQAGHSLMATAA</sequence>
<evidence type="ECO:0000259" key="3">
    <source>
        <dbReference type="PROSITE" id="PS01031"/>
    </source>
</evidence>
<dbReference type="PANTHER" id="PTHR46991">
    <property type="entry name" value="23.5 KDA HEAT SHOCK PROTEIN, MITOCHONDRIAL"/>
    <property type="match status" value="1"/>
</dbReference>
<evidence type="ECO:0000313" key="5">
    <source>
        <dbReference type="Proteomes" id="UP001187471"/>
    </source>
</evidence>
<evidence type="ECO:0000256" key="2">
    <source>
        <dbReference type="RuleBase" id="RU003616"/>
    </source>
</evidence>
<dbReference type="Proteomes" id="UP001187471">
    <property type="component" value="Unassembled WGS sequence"/>
</dbReference>
<feature type="domain" description="SHSP" evidence="3">
    <location>
        <begin position="27"/>
        <end position="137"/>
    </location>
</feature>